<dbReference type="GO" id="GO:0016758">
    <property type="term" value="F:hexosyltransferase activity"/>
    <property type="evidence" value="ECO:0007669"/>
    <property type="project" value="InterPro"/>
</dbReference>
<dbReference type="EMBL" id="FQUW01000007">
    <property type="protein sequence ID" value="SHE58841.1"/>
    <property type="molecule type" value="Genomic_DNA"/>
</dbReference>
<protein>
    <submittedName>
        <fullName evidence="7">Processive 1,2-diacylglycerol beta-glucosyltransferase</fullName>
    </submittedName>
</protein>
<sequence length="388" mass="42425">MPALKRVVILSVMAGTGHMRAACALREAIRESNPAAEVIVLDTFRYTAPFLEKVVLGTYMEMLKITPVVYGYLYRRAEKSQPFSVFAKQEFNRILNRLTAPKLVKFLNQARPQLVVCTHPFPVGILDRLKSQGLLRVPVVATITDFTIHSFWIFPGVDAYLVACEDLKGPVAEFGFPLEKVFATGIPIDPAFARPVDRLSIQKKLELNPFLPTILVMGGGLGLGPLAEVVQYLGNGSMPCQLLVVAGHNEQLRKRLMQVAGSCCHPIRIFGFVDNIHELMSVAHIMVGKAGGLSCAEALAKGLPICIVDPLPGQEERNTEFLCQAGVAVKVDRVQDVAPQIQSCLSDTRRLQAMSSAAARLGKPCAAREAVELMSRILEQEIPAAARE</sequence>
<keyword evidence="8" id="KW-1185">Reference proteome</keyword>
<comment type="similarity">
    <text evidence="2">Belongs to the glycosyltransferase 28 family.</text>
</comment>
<evidence type="ECO:0000256" key="2">
    <source>
        <dbReference type="ARBA" id="ARBA00006962"/>
    </source>
</evidence>
<feature type="domain" description="Diacylglycerol glucosyltransferase N-terminal" evidence="6">
    <location>
        <begin position="18"/>
        <end position="188"/>
    </location>
</feature>
<dbReference type="Pfam" id="PF04101">
    <property type="entry name" value="Glyco_tran_28_C"/>
    <property type="match status" value="1"/>
</dbReference>
<evidence type="ECO:0000256" key="3">
    <source>
        <dbReference type="ARBA" id="ARBA00022676"/>
    </source>
</evidence>
<dbReference type="PANTHER" id="PTHR43025:SF3">
    <property type="entry name" value="MONOGALACTOSYLDIACYLGLYCEROL SYNTHASE 1, CHLOROPLASTIC"/>
    <property type="match status" value="1"/>
</dbReference>
<comment type="subcellular location">
    <subcellularLocation>
        <location evidence="1">Membrane</location>
    </subcellularLocation>
</comment>
<keyword evidence="4 7" id="KW-0808">Transferase</keyword>
<name>A0A1M4UQ16_9FIRM</name>
<dbReference type="Pfam" id="PF06925">
    <property type="entry name" value="MGDG_synth"/>
    <property type="match status" value="1"/>
</dbReference>
<dbReference type="AlphaFoldDB" id="A0A1M4UQ16"/>
<evidence type="ECO:0000313" key="8">
    <source>
        <dbReference type="Proteomes" id="UP000184196"/>
    </source>
</evidence>
<evidence type="ECO:0000256" key="4">
    <source>
        <dbReference type="ARBA" id="ARBA00022679"/>
    </source>
</evidence>
<keyword evidence="3" id="KW-0328">Glycosyltransferase</keyword>
<accession>A0A1M4UQ16</accession>
<dbReference type="Gene3D" id="3.40.50.2000">
    <property type="entry name" value="Glycogen Phosphorylase B"/>
    <property type="match status" value="1"/>
</dbReference>
<evidence type="ECO:0000256" key="1">
    <source>
        <dbReference type="ARBA" id="ARBA00004370"/>
    </source>
</evidence>
<dbReference type="InterPro" id="IPR050519">
    <property type="entry name" value="Glycosyltransf_28_UgtP"/>
</dbReference>
<gene>
    <name evidence="7" type="ORF">SAMN02745218_00537</name>
</gene>
<proteinExistence type="inferred from homology"/>
<evidence type="ECO:0000259" key="6">
    <source>
        <dbReference type="Pfam" id="PF06925"/>
    </source>
</evidence>
<reference evidence="8" key="1">
    <citation type="submission" date="2016-11" db="EMBL/GenBank/DDBJ databases">
        <authorList>
            <person name="Varghese N."/>
            <person name="Submissions S."/>
        </authorList>
    </citation>
    <scope>NUCLEOTIDE SEQUENCE [LARGE SCALE GENOMIC DNA]</scope>
    <source>
        <strain evidence="8">DSM 11792</strain>
    </source>
</reference>
<organism evidence="7 8">
    <name type="scientific">Desulfofundulus australicus DSM 11792</name>
    <dbReference type="NCBI Taxonomy" id="1121425"/>
    <lineage>
        <taxon>Bacteria</taxon>
        <taxon>Bacillati</taxon>
        <taxon>Bacillota</taxon>
        <taxon>Clostridia</taxon>
        <taxon>Eubacteriales</taxon>
        <taxon>Peptococcaceae</taxon>
        <taxon>Desulfofundulus</taxon>
    </lineage>
</organism>
<dbReference type="GO" id="GO:0016020">
    <property type="term" value="C:membrane"/>
    <property type="evidence" value="ECO:0007669"/>
    <property type="project" value="UniProtKB-SubCell"/>
</dbReference>
<dbReference type="OrthoDB" id="9815663at2"/>
<evidence type="ECO:0000259" key="5">
    <source>
        <dbReference type="Pfam" id="PF04101"/>
    </source>
</evidence>
<dbReference type="InterPro" id="IPR009695">
    <property type="entry name" value="Diacylglyc_glucosyltr_N"/>
</dbReference>
<dbReference type="SUPFAM" id="SSF53756">
    <property type="entry name" value="UDP-Glycosyltransferase/glycogen phosphorylase"/>
    <property type="match status" value="1"/>
</dbReference>
<dbReference type="InterPro" id="IPR007235">
    <property type="entry name" value="Glyco_trans_28_C"/>
</dbReference>
<dbReference type="Proteomes" id="UP000184196">
    <property type="component" value="Unassembled WGS sequence"/>
</dbReference>
<dbReference type="PANTHER" id="PTHR43025">
    <property type="entry name" value="MONOGALACTOSYLDIACYLGLYCEROL SYNTHASE"/>
    <property type="match status" value="1"/>
</dbReference>
<dbReference type="GO" id="GO:0009247">
    <property type="term" value="P:glycolipid biosynthetic process"/>
    <property type="evidence" value="ECO:0007669"/>
    <property type="project" value="InterPro"/>
</dbReference>
<dbReference type="RefSeq" id="WP_073163002.1">
    <property type="nucleotide sequence ID" value="NZ_FQUW01000007.1"/>
</dbReference>
<evidence type="ECO:0000313" key="7">
    <source>
        <dbReference type="EMBL" id="SHE58841.1"/>
    </source>
</evidence>
<feature type="domain" description="Glycosyl transferase family 28 C-terminal" evidence="5">
    <location>
        <begin position="213"/>
        <end position="364"/>
    </location>
</feature>